<feature type="non-terminal residue" evidence="1">
    <location>
        <position position="1"/>
    </location>
</feature>
<comment type="caution">
    <text evidence="1">The sequence shown here is derived from an EMBL/GenBank/DDBJ whole genome shotgun (WGS) entry which is preliminary data.</text>
</comment>
<sequence length="552" mass="62603">MSIILYSSHRLPNEDPRVLAIKAFFPFLLGQRPNYISSLPNMHDALFLPKDDMPYQKLSDKGTFLTMFGKLSYEPKEYPLATDSNLLIKHLGLSISLGVISDNHFMHHPILQKQGGHCLIVEMTPLVTNESFRHTKPAKNIGSNKIYNNFSIISFGGLSLHPFANIINKWDKPIFHHPLQSYPILTRLFNALPYILQHLCPPHYGIITKFKSDKPYNHSSMEAISGAIELQMGLYWLAFRAYPGQPSPSRPAKIESFSPSRDRVLLAQLRSSPSHLAETESFSPNQDNTRTTESTLCQLSPLRYVSTTLSLTPQFFHSPEPLKPPYKTAVPRLNPKEKRVTILSKSTHVDAIRGPLSINPKNHGTFHTIKSTIKGVSEEKKVPRSTQRMLKTTIWIQFQLGVMDLDLTLVMDEKPLAIMKTSTDADKSLLEAWERSNMLSLNLIRLTMVANVKTFMPKTNDDREFMKLVKEYSQSSITDKSIVGNLSSELTKKIDWSQPIHDHVIEMSSMVAKLKSIGMEIILNSLPIEFGQFQVNITPLKKNGTFRKLRPC</sequence>
<protein>
    <submittedName>
        <fullName evidence="1">Uncharacterized protein</fullName>
    </submittedName>
</protein>
<name>A0A371GGF5_MUCPR</name>
<proteinExistence type="predicted"/>
<keyword evidence="2" id="KW-1185">Reference proteome</keyword>
<dbReference type="AlphaFoldDB" id="A0A371GGF5"/>
<evidence type="ECO:0000313" key="1">
    <source>
        <dbReference type="EMBL" id="RDX89624.1"/>
    </source>
</evidence>
<organism evidence="1 2">
    <name type="scientific">Mucuna pruriens</name>
    <name type="common">Velvet bean</name>
    <name type="synonym">Dolichos pruriens</name>
    <dbReference type="NCBI Taxonomy" id="157652"/>
    <lineage>
        <taxon>Eukaryota</taxon>
        <taxon>Viridiplantae</taxon>
        <taxon>Streptophyta</taxon>
        <taxon>Embryophyta</taxon>
        <taxon>Tracheophyta</taxon>
        <taxon>Spermatophyta</taxon>
        <taxon>Magnoliopsida</taxon>
        <taxon>eudicotyledons</taxon>
        <taxon>Gunneridae</taxon>
        <taxon>Pentapetalae</taxon>
        <taxon>rosids</taxon>
        <taxon>fabids</taxon>
        <taxon>Fabales</taxon>
        <taxon>Fabaceae</taxon>
        <taxon>Papilionoideae</taxon>
        <taxon>50 kb inversion clade</taxon>
        <taxon>NPAAA clade</taxon>
        <taxon>indigoferoid/millettioid clade</taxon>
        <taxon>Phaseoleae</taxon>
        <taxon>Mucuna</taxon>
    </lineage>
</organism>
<accession>A0A371GGF5</accession>
<gene>
    <name evidence="1" type="ORF">CR513_28633</name>
</gene>
<dbReference type="Proteomes" id="UP000257109">
    <property type="component" value="Unassembled WGS sequence"/>
</dbReference>
<dbReference type="EMBL" id="QJKJ01005621">
    <property type="protein sequence ID" value="RDX89624.1"/>
    <property type="molecule type" value="Genomic_DNA"/>
</dbReference>
<evidence type="ECO:0000313" key="2">
    <source>
        <dbReference type="Proteomes" id="UP000257109"/>
    </source>
</evidence>
<reference evidence="1" key="1">
    <citation type="submission" date="2018-05" db="EMBL/GenBank/DDBJ databases">
        <title>Draft genome of Mucuna pruriens seed.</title>
        <authorList>
            <person name="Nnadi N.E."/>
            <person name="Vos R."/>
            <person name="Hasami M.H."/>
            <person name="Devisetty U.K."/>
            <person name="Aguiy J.C."/>
        </authorList>
    </citation>
    <scope>NUCLEOTIDE SEQUENCE [LARGE SCALE GENOMIC DNA]</scope>
    <source>
        <strain evidence="1">JCA_2017</strain>
    </source>
</reference>